<protein>
    <submittedName>
        <fullName evidence="1">Uncharacterized protein</fullName>
    </submittedName>
</protein>
<dbReference type="VEuPathDB" id="VectorBase:SSCA004187"/>
<evidence type="ECO:0000313" key="2">
    <source>
        <dbReference type="Proteomes" id="UP000616769"/>
    </source>
</evidence>
<sequence length="61" mass="6663">MHHSRGLIPDGGDWPPSASMTAAGPPVPPPTSSFHPTASHHYHSYPTNSYFIQIVFISKSY</sequence>
<dbReference type="OrthoDB" id="3225452at2759"/>
<gene>
    <name evidence="1" type="ORF">QR98_0037740</name>
</gene>
<accession>A0A132A2Z0</accession>
<evidence type="ECO:0000313" key="1">
    <source>
        <dbReference type="EMBL" id="KPM05313.1"/>
    </source>
</evidence>
<comment type="caution">
    <text evidence="1">The sequence shown here is derived from an EMBL/GenBank/DDBJ whole genome shotgun (WGS) entry which is preliminary data.</text>
</comment>
<dbReference type="AlphaFoldDB" id="A0A132A2Z0"/>
<name>A0A132A2Z0_SARSC</name>
<proteinExistence type="predicted"/>
<organism evidence="1 2">
    <name type="scientific">Sarcoptes scabiei</name>
    <name type="common">Itch mite</name>
    <name type="synonym">Acarus scabiei</name>
    <dbReference type="NCBI Taxonomy" id="52283"/>
    <lineage>
        <taxon>Eukaryota</taxon>
        <taxon>Metazoa</taxon>
        <taxon>Ecdysozoa</taxon>
        <taxon>Arthropoda</taxon>
        <taxon>Chelicerata</taxon>
        <taxon>Arachnida</taxon>
        <taxon>Acari</taxon>
        <taxon>Acariformes</taxon>
        <taxon>Sarcoptiformes</taxon>
        <taxon>Astigmata</taxon>
        <taxon>Psoroptidia</taxon>
        <taxon>Sarcoptoidea</taxon>
        <taxon>Sarcoptidae</taxon>
        <taxon>Sarcoptinae</taxon>
        <taxon>Sarcoptes</taxon>
    </lineage>
</organism>
<dbReference type="Proteomes" id="UP000616769">
    <property type="component" value="Unassembled WGS sequence"/>
</dbReference>
<dbReference type="EMBL" id="JXLN01010203">
    <property type="protein sequence ID" value="KPM05313.1"/>
    <property type="molecule type" value="Genomic_DNA"/>
</dbReference>
<reference evidence="1 2" key="1">
    <citation type="journal article" date="2015" name="Parasit. Vectors">
        <title>Draft genome of the scabies mite.</title>
        <authorList>
            <person name="Rider S.D.Jr."/>
            <person name="Morgan M.S."/>
            <person name="Arlian L.G."/>
        </authorList>
    </citation>
    <scope>NUCLEOTIDE SEQUENCE [LARGE SCALE GENOMIC DNA]</scope>
    <source>
        <strain evidence="1">Arlian Lab</strain>
    </source>
</reference>